<accession>A0A211ZSF1</accession>
<protein>
    <submittedName>
        <fullName evidence="4">Two-component system response regulator</fullName>
    </submittedName>
</protein>
<organism evidence="4 5">
    <name type="scientific">Inquilinus limosus</name>
    <dbReference type="NCBI Taxonomy" id="171674"/>
    <lineage>
        <taxon>Bacteria</taxon>
        <taxon>Pseudomonadati</taxon>
        <taxon>Pseudomonadota</taxon>
        <taxon>Alphaproteobacteria</taxon>
        <taxon>Rhodospirillales</taxon>
        <taxon>Rhodospirillaceae</taxon>
        <taxon>Inquilinus</taxon>
    </lineage>
</organism>
<feature type="domain" description="Response regulatory" evidence="3">
    <location>
        <begin position="6"/>
        <end position="120"/>
    </location>
</feature>
<keyword evidence="5" id="KW-1185">Reference proteome</keyword>
<dbReference type="Pfam" id="PF00072">
    <property type="entry name" value="Response_reg"/>
    <property type="match status" value="1"/>
</dbReference>
<name>A0A211ZSF1_9PROT</name>
<evidence type="ECO:0000313" key="5">
    <source>
        <dbReference type="Proteomes" id="UP000196655"/>
    </source>
</evidence>
<dbReference type="InterPro" id="IPR050595">
    <property type="entry name" value="Bact_response_regulator"/>
</dbReference>
<dbReference type="OrthoDB" id="9782655at2"/>
<evidence type="ECO:0000259" key="3">
    <source>
        <dbReference type="PROSITE" id="PS50110"/>
    </source>
</evidence>
<feature type="modified residue" description="4-aspartylphosphate" evidence="2">
    <location>
        <position position="55"/>
    </location>
</feature>
<evidence type="ECO:0000256" key="1">
    <source>
        <dbReference type="ARBA" id="ARBA00022553"/>
    </source>
</evidence>
<dbReference type="RefSeq" id="WP_088150067.1">
    <property type="nucleotide sequence ID" value="NZ_NHON01000007.1"/>
</dbReference>
<dbReference type="PROSITE" id="PS50110">
    <property type="entry name" value="RESPONSE_REGULATORY"/>
    <property type="match status" value="1"/>
</dbReference>
<gene>
    <name evidence="4" type="ORF">BWR60_05820</name>
</gene>
<dbReference type="AlphaFoldDB" id="A0A211ZSF1"/>
<dbReference type="EMBL" id="NHON01000007">
    <property type="protein sequence ID" value="OWJ68190.1"/>
    <property type="molecule type" value="Genomic_DNA"/>
</dbReference>
<evidence type="ECO:0000256" key="2">
    <source>
        <dbReference type="PROSITE-ProRule" id="PRU00169"/>
    </source>
</evidence>
<dbReference type="SUPFAM" id="SSF52172">
    <property type="entry name" value="CheY-like"/>
    <property type="match status" value="1"/>
</dbReference>
<dbReference type="Proteomes" id="UP000196655">
    <property type="component" value="Unassembled WGS sequence"/>
</dbReference>
<keyword evidence="1 2" id="KW-0597">Phosphoprotein</keyword>
<comment type="caution">
    <text evidence="4">The sequence shown here is derived from an EMBL/GenBank/DDBJ whole genome shotgun (WGS) entry which is preliminary data.</text>
</comment>
<dbReference type="GO" id="GO:0000160">
    <property type="term" value="P:phosphorelay signal transduction system"/>
    <property type="evidence" value="ECO:0007669"/>
    <property type="project" value="InterPro"/>
</dbReference>
<dbReference type="SMART" id="SM00448">
    <property type="entry name" value="REC"/>
    <property type="match status" value="1"/>
</dbReference>
<reference evidence="5" key="1">
    <citation type="submission" date="2017-05" db="EMBL/GenBank/DDBJ databases">
        <authorList>
            <person name="Macchi M."/>
            <person name="Festa S."/>
            <person name="Coppotelli B.M."/>
            <person name="Morelli I.S."/>
        </authorList>
    </citation>
    <scope>NUCLEOTIDE SEQUENCE [LARGE SCALE GENOMIC DNA]</scope>
    <source>
        <strain evidence="5">I</strain>
    </source>
</reference>
<dbReference type="PANTHER" id="PTHR44591:SF25">
    <property type="entry name" value="CHEMOTAXIS TWO-COMPONENT RESPONSE REGULATOR"/>
    <property type="match status" value="1"/>
</dbReference>
<sequence length="127" mass="13553">MSHSPVIAVIDDDHAIREALEDLLSSLGYRTLPFASAEEFLGFPGRNAVDCMVVDVRMGGMTGLDLQARLNAEGAPSPMIFMTSYTDDATRSKALAGGAHGFLEKPVDAEVLIGCLASALRHEARPH</sequence>
<dbReference type="Gene3D" id="3.40.50.2300">
    <property type="match status" value="1"/>
</dbReference>
<dbReference type="PANTHER" id="PTHR44591">
    <property type="entry name" value="STRESS RESPONSE REGULATOR PROTEIN 1"/>
    <property type="match status" value="1"/>
</dbReference>
<dbReference type="InterPro" id="IPR001789">
    <property type="entry name" value="Sig_transdc_resp-reg_receiver"/>
</dbReference>
<proteinExistence type="predicted"/>
<dbReference type="InterPro" id="IPR011006">
    <property type="entry name" value="CheY-like_superfamily"/>
</dbReference>
<evidence type="ECO:0000313" key="4">
    <source>
        <dbReference type="EMBL" id="OWJ68190.1"/>
    </source>
</evidence>